<accession>A0A8S9ZMF5</accession>
<dbReference type="OrthoDB" id="5890468at2759"/>
<evidence type="ECO:0000313" key="2">
    <source>
        <dbReference type="Proteomes" id="UP000605970"/>
    </source>
</evidence>
<sequence length="74" mass="8503">MIHILISVDDASQFGRSPKRFANLRQNLISKGAKQTPIISNKTTENEQKKKETSKMSYPVLLSNFFKTTKKKFN</sequence>
<organism evidence="1 2">
    <name type="scientific">Meloidogyne graminicola</name>
    <dbReference type="NCBI Taxonomy" id="189291"/>
    <lineage>
        <taxon>Eukaryota</taxon>
        <taxon>Metazoa</taxon>
        <taxon>Ecdysozoa</taxon>
        <taxon>Nematoda</taxon>
        <taxon>Chromadorea</taxon>
        <taxon>Rhabditida</taxon>
        <taxon>Tylenchina</taxon>
        <taxon>Tylenchomorpha</taxon>
        <taxon>Tylenchoidea</taxon>
        <taxon>Meloidogynidae</taxon>
        <taxon>Meloidogyninae</taxon>
        <taxon>Meloidogyne</taxon>
    </lineage>
</organism>
<dbReference type="AlphaFoldDB" id="A0A8S9ZMF5"/>
<evidence type="ECO:0000313" key="1">
    <source>
        <dbReference type="EMBL" id="KAF7634570.1"/>
    </source>
</evidence>
<gene>
    <name evidence="1" type="ORF">Mgra_00006018</name>
</gene>
<proteinExistence type="predicted"/>
<keyword evidence="2" id="KW-1185">Reference proteome</keyword>
<dbReference type="Proteomes" id="UP000605970">
    <property type="component" value="Unassembled WGS sequence"/>
</dbReference>
<reference evidence="1" key="1">
    <citation type="journal article" date="2020" name="Ecol. Evol.">
        <title>Genome structure and content of the rice root-knot nematode (Meloidogyne graminicola).</title>
        <authorList>
            <person name="Phan N.T."/>
            <person name="Danchin E.G.J."/>
            <person name="Klopp C."/>
            <person name="Perfus-Barbeoch L."/>
            <person name="Kozlowski D.K."/>
            <person name="Koutsovoulos G.D."/>
            <person name="Lopez-Roques C."/>
            <person name="Bouchez O."/>
            <person name="Zahm M."/>
            <person name="Besnard G."/>
            <person name="Bellafiore S."/>
        </authorList>
    </citation>
    <scope>NUCLEOTIDE SEQUENCE</scope>
    <source>
        <strain evidence="1">VN-18</strain>
    </source>
</reference>
<comment type="caution">
    <text evidence="1">The sequence shown here is derived from an EMBL/GenBank/DDBJ whole genome shotgun (WGS) entry which is preliminary data.</text>
</comment>
<protein>
    <submittedName>
        <fullName evidence="1">Uncharacterized protein</fullName>
    </submittedName>
</protein>
<dbReference type="EMBL" id="JABEBT010000055">
    <property type="protein sequence ID" value="KAF7634570.1"/>
    <property type="molecule type" value="Genomic_DNA"/>
</dbReference>
<name>A0A8S9ZMF5_9BILA</name>